<comment type="caution">
    <text evidence="3">The sequence shown here is derived from an EMBL/GenBank/DDBJ whole genome shotgun (WGS) entry which is preliminary data.</text>
</comment>
<dbReference type="RefSeq" id="WP_259507680.1">
    <property type="nucleotide sequence ID" value="NZ_JANLCM010000001.1"/>
</dbReference>
<dbReference type="Gene3D" id="3.40.710.10">
    <property type="entry name" value="DD-peptidase/beta-lactamase superfamily"/>
    <property type="match status" value="1"/>
</dbReference>
<keyword evidence="4" id="KW-1185">Reference proteome</keyword>
<evidence type="ECO:0000256" key="1">
    <source>
        <dbReference type="SAM" id="Phobius"/>
    </source>
</evidence>
<dbReference type="InterPro" id="IPR012338">
    <property type="entry name" value="Beta-lactam/transpept-like"/>
</dbReference>
<evidence type="ECO:0000313" key="4">
    <source>
        <dbReference type="Proteomes" id="UP001165584"/>
    </source>
</evidence>
<dbReference type="Pfam" id="PF00768">
    <property type="entry name" value="Peptidase_S11"/>
    <property type="match status" value="1"/>
</dbReference>
<gene>
    <name evidence="3" type="ORF">N1027_10975</name>
</gene>
<protein>
    <recommendedName>
        <fullName evidence="2">Peptidase S11 D-alanyl-D-alanine carboxypeptidase A N-terminal domain-containing protein</fullName>
    </recommendedName>
</protein>
<feature type="transmembrane region" description="Helical" evidence="1">
    <location>
        <begin position="12"/>
        <end position="31"/>
    </location>
</feature>
<organism evidence="3 4">
    <name type="scientific">Herbiconiux aconitum</name>
    <dbReference type="NCBI Taxonomy" id="2970913"/>
    <lineage>
        <taxon>Bacteria</taxon>
        <taxon>Bacillati</taxon>
        <taxon>Actinomycetota</taxon>
        <taxon>Actinomycetes</taxon>
        <taxon>Micrococcales</taxon>
        <taxon>Microbacteriaceae</taxon>
        <taxon>Herbiconiux</taxon>
    </lineage>
</organism>
<dbReference type="EMBL" id="JANLCM010000001">
    <property type="protein sequence ID" value="MCS5718657.1"/>
    <property type="molecule type" value="Genomic_DNA"/>
</dbReference>
<keyword evidence="1" id="KW-1133">Transmembrane helix</keyword>
<feature type="domain" description="Peptidase S11 D-alanyl-D-alanine carboxypeptidase A N-terminal" evidence="2">
    <location>
        <begin position="61"/>
        <end position="269"/>
    </location>
</feature>
<keyword evidence="1" id="KW-0472">Membrane</keyword>
<dbReference type="SUPFAM" id="SSF56601">
    <property type="entry name" value="beta-lactamase/transpeptidase-like"/>
    <property type="match status" value="1"/>
</dbReference>
<proteinExistence type="predicted"/>
<sequence>MATTVGRKAVRAVIVLVGVFVILGLGLYGPATLVGPLPSASASVDETTGGAATTASPTMPATGASAIVADVATPVIASAGLTEAVPMGGSAKIITALVVLAAKPLAAGSEGPTIAVSKADADGYQKYIAESARTVAVAQGENWTQREMMEAMLLGSSNNHADTLARWAYGSIDAYLEAAQAWLTARGLTGITVVDATGLDENDIGTASDLARVSAFAFSEASISEIMASDADDITLPGNRRVDNLAAYQPELGYTGVSRSYTDQAGICYLFALAVPVAGSSSGASGTDAATATLYGAFIREPDWDTLDADLEALAGSAAGTITQTDVVTEGQAFVTYTTPWGETARGVATATESRMLWDASGLQYRVDAKPITTGAKGEQVGSVTVTTPDGDITVLLELDQRLRDPGPLWRLTNPVPVISAFIDSRTKG</sequence>
<evidence type="ECO:0000313" key="3">
    <source>
        <dbReference type="EMBL" id="MCS5718657.1"/>
    </source>
</evidence>
<keyword evidence="1" id="KW-0812">Transmembrane</keyword>
<evidence type="ECO:0000259" key="2">
    <source>
        <dbReference type="Pfam" id="PF00768"/>
    </source>
</evidence>
<reference evidence="3" key="1">
    <citation type="submission" date="2022-08" db="EMBL/GenBank/DDBJ databases">
        <authorList>
            <person name="Deng Y."/>
            <person name="Han X.-F."/>
            <person name="Zhang Y.-Q."/>
        </authorList>
    </citation>
    <scope>NUCLEOTIDE SEQUENCE</scope>
    <source>
        <strain evidence="3">CPCC 205763</strain>
    </source>
</reference>
<name>A0ABT2GR26_9MICO</name>
<dbReference type="Proteomes" id="UP001165584">
    <property type="component" value="Unassembled WGS sequence"/>
</dbReference>
<accession>A0ABT2GR26</accession>
<dbReference type="InterPro" id="IPR001967">
    <property type="entry name" value="Peptidase_S11_N"/>
</dbReference>